<proteinExistence type="predicted"/>
<comment type="caution">
    <text evidence="2">The sequence shown here is derived from an EMBL/GenBank/DDBJ whole genome shotgun (WGS) entry which is preliminary data.</text>
</comment>
<evidence type="ECO:0000313" key="3">
    <source>
        <dbReference type="Proteomes" id="UP000308199"/>
    </source>
</evidence>
<protein>
    <submittedName>
        <fullName evidence="2">Uncharacterized protein</fullName>
    </submittedName>
</protein>
<dbReference type="Proteomes" id="UP000308199">
    <property type="component" value="Unassembled WGS sequence"/>
</dbReference>
<dbReference type="EMBL" id="SGPK01000006">
    <property type="protein sequence ID" value="THH11947.1"/>
    <property type="molecule type" value="Genomic_DNA"/>
</dbReference>
<name>A0A4S4LJE1_9AGAM</name>
<dbReference type="OrthoDB" id="10652264at2759"/>
<keyword evidence="3" id="KW-1185">Reference proteome</keyword>
<feature type="region of interest" description="Disordered" evidence="1">
    <location>
        <begin position="152"/>
        <end position="239"/>
    </location>
</feature>
<organism evidence="2 3">
    <name type="scientific">Phellinidium pouzarii</name>
    <dbReference type="NCBI Taxonomy" id="167371"/>
    <lineage>
        <taxon>Eukaryota</taxon>
        <taxon>Fungi</taxon>
        <taxon>Dikarya</taxon>
        <taxon>Basidiomycota</taxon>
        <taxon>Agaricomycotina</taxon>
        <taxon>Agaricomycetes</taxon>
        <taxon>Hymenochaetales</taxon>
        <taxon>Hymenochaetaceae</taxon>
        <taxon>Phellinidium</taxon>
    </lineage>
</organism>
<feature type="region of interest" description="Disordered" evidence="1">
    <location>
        <begin position="56"/>
        <end position="90"/>
    </location>
</feature>
<evidence type="ECO:0000313" key="2">
    <source>
        <dbReference type="EMBL" id="THH11947.1"/>
    </source>
</evidence>
<feature type="compositionally biased region" description="Low complexity" evidence="1">
    <location>
        <begin position="56"/>
        <end position="67"/>
    </location>
</feature>
<dbReference type="AlphaFoldDB" id="A0A4S4LJE1"/>
<evidence type="ECO:0000256" key="1">
    <source>
        <dbReference type="SAM" id="MobiDB-lite"/>
    </source>
</evidence>
<feature type="region of interest" description="Disordered" evidence="1">
    <location>
        <begin position="1"/>
        <end position="32"/>
    </location>
</feature>
<gene>
    <name evidence="2" type="ORF">EW145_g352</name>
</gene>
<accession>A0A4S4LJE1</accession>
<feature type="compositionally biased region" description="Low complexity" evidence="1">
    <location>
        <begin position="178"/>
        <end position="192"/>
    </location>
</feature>
<sequence length="255" mass="27479">MSSSPSIPIPVRRGSHSAASSPCSLDSGSDASSDAWAPAGVYVPIQKRSLSYGSSSRASIASSSSPTSAPPSPRDLKASLPDKTNPADRPYPIYSRDELLALAPTAFVHNILRPVVTPALVAQHPKCLRLHGEGIARARALEMVNLPSYSLHLPARPLTPQERNYDAGHNRGRKSKRPQTSGQPQLQPQGQGFKVGQHQENQKLKTSQTMFSSGRRRSRKVNGNSGFYKGSSLMSTSADAARLWREPHVTTVGPR</sequence>
<reference evidence="2 3" key="1">
    <citation type="submission" date="2019-02" db="EMBL/GenBank/DDBJ databases">
        <title>Genome sequencing of the rare red list fungi Phellinidium pouzarii.</title>
        <authorList>
            <person name="Buettner E."/>
            <person name="Kellner H."/>
        </authorList>
    </citation>
    <scope>NUCLEOTIDE SEQUENCE [LARGE SCALE GENOMIC DNA]</scope>
    <source>
        <strain evidence="2 3">DSM 108285</strain>
    </source>
</reference>